<evidence type="ECO:0000256" key="1">
    <source>
        <dbReference type="SAM" id="SignalP"/>
    </source>
</evidence>
<dbReference type="RefSeq" id="WP_078927020.1">
    <property type="nucleotide sequence ID" value="NZ_FUXB01000014.1"/>
</dbReference>
<keyword evidence="4" id="KW-1185">Reference proteome</keyword>
<protein>
    <submittedName>
        <fullName evidence="3">Tetratricopeptide repeat-containing protein</fullName>
    </submittedName>
</protein>
<evidence type="ECO:0000313" key="3">
    <source>
        <dbReference type="EMBL" id="SKA16037.1"/>
    </source>
</evidence>
<organism evidence="3 4">
    <name type="scientific">Vibrio cincinnatiensis DSM 19608</name>
    <dbReference type="NCBI Taxonomy" id="1123491"/>
    <lineage>
        <taxon>Bacteria</taxon>
        <taxon>Pseudomonadati</taxon>
        <taxon>Pseudomonadota</taxon>
        <taxon>Gammaproteobacteria</taxon>
        <taxon>Vibrionales</taxon>
        <taxon>Vibrionaceae</taxon>
        <taxon>Vibrio</taxon>
    </lineage>
</organism>
<dbReference type="Gene3D" id="1.25.40.10">
    <property type="entry name" value="Tetratricopeptide repeat domain"/>
    <property type="match status" value="3"/>
</dbReference>
<dbReference type="AlphaFoldDB" id="A0A1T4RJG6"/>
<keyword evidence="1" id="KW-0732">Signal</keyword>
<accession>A0A1T4RJG6</accession>
<dbReference type="InterPro" id="IPR019734">
    <property type="entry name" value="TPR_rpt"/>
</dbReference>
<feature type="domain" description="Bacterial transcriptional activator" evidence="2">
    <location>
        <begin position="176"/>
        <end position="227"/>
    </location>
</feature>
<evidence type="ECO:0000313" key="4">
    <source>
        <dbReference type="Proteomes" id="UP000190834"/>
    </source>
</evidence>
<dbReference type="OrthoDB" id="5592888at2"/>
<name>A0A1T4RJG6_VIBCI</name>
<sequence>MIRRFILYLMLLGSTSSLATELSPYAANKALQANQFAQEERFGEAIRLLEETQFSRAYDKAYLARMLGVFYWQNEQLKPAIKSLNNAVNSGELQDEQGWTTRRMLADLLLMDQQYQQALSHYYQLTKQVPADQKAHELWLRIAQVHYQLQQWKKTLEAMAHYERFKRPDEITPLSVKLGAQLQLERWSPAIDTLKRLITLEPTKSSWWLQLVSLELRTGQQKEALNSLGLAKLQGVELSQQELRLLAQLYAQNGIPERAAQLLEQLATTNSDLDLITERATYWQRAKEWDKAIETWLIAAKRESQYYWNVALLQSQQGEYQQALASLEQVKGQQRQPEMALARARVLYKLNKLDDALAQAKKAHHLEPSQESKGWVNFLSQLRAINARQTS</sequence>
<feature type="chain" id="PRO_5012029705" evidence="1">
    <location>
        <begin position="20"/>
        <end position="391"/>
    </location>
</feature>
<dbReference type="STRING" id="1123491.SAMN02745782_02671"/>
<feature type="signal peptide" evidence="1">
    <location>
        <begin position="1"/>
        <end position="19"/>
    </location>
</feature>
<dbReference type="InterPro" id="IPR005158">
    <property type="entry name" value="BTAD"/>
</dbReference>
<dbReference type="Pfam" id="PF13432">
    <property type="entry name" value="TPR_16"/>
    <property type="match status" value="1"/>
</dbReference>
<reference evidence="4" key="1">
    <citation type="submission" date="2017-02" db="EMBL/GenBank/DDBJ databases">
        <authorList>
            <person name="Varghese N."/>
            <person name="Submissions S."/>
        </authorList>
    </citation>
    <scope>NUCLEOTIDE SEQUENCE [LARGE SCALE GENOMIC DNA]</scope>
    <source>
        <strain evidence="4">DSM 19608</strain>
    </source>
</reference>
<dbReference type="SUPFAM" id="SSF48452">
    <property type="entry name" value="TPR-like"/>
    <property type="match status" value="1"/>
</dbReference>
<dbReference type="EMBL" id="FUXB01000014">
    <property type="protein sequence ID" value="SKA16037.1"/>
    <property type="molecule type" value="Genomic_DNA"/>
</dbReference>
<dbReference type="SMART" id="SM00028">
    <property type="entry name" value="TPR"/>
    <property type="match status" value="3"/>
</dbReference>
<gene>
    <name evidence="3" type="ORF">SAMN02745782_02671</name>
</gene>
<dbReference type="Proteomes" id="UP000190834">
    <property type="component" value="Unassembled WGS sequence"/>
</dbReference>
<dbReference type="InterPro" id="IPR011990">
    <property type="entry name" value="TPR-like_helical_dom_sf"/>
</dbReference>
<dbReference type="Pfam" id="PF03704">
    <property type="entry name" value="BTAD"/>
    <property type="match status" value="1"/>
</dbReference>
<dbReference type="GeneID" id="70583533"/>
<proteinExistence type="predicted"/>
<evidence type="ECO:0000259" key="2">
    <source>
        <dbReference type="Pfam" id="PF03704"/>
    </source>
</evidence>